<feature type="transmembrane region" description="Helical" evidence="7">
    <location>
        <begin position="234"/>
        <end position="267"/>
    </location>
</feature>
<keyword evidence="4 7" id="KW-0472">Membrane</keyword>
<dbReference type="InterPro" id="IPR007782">
    <property type="entry name" value="VKG_COase"/>
</dbReference>
<evidence type="ECO:0000256" key="7">
    <source>
        <dbReference type="SAM" id="Phobius"/>
    </source>
</evidence>
<keyword evidence="5" id="KW-1015">Disulfide bond</keyword>
<dbReference type="Pfam" id="PF22777">
    <property type="entry name" value="VKGC_lumenal_dom"/>
    <property type="match status" value="1"/>
</dbReference>
<evidence type="ECO:0000313" key="10">
    <source>
        <dbReference type="Proteomes" id="UP001207337"/>
    </source>
</evidence>
<dbReference type="Pfam" id="PF05090">
    <property type="entry name" value="HTTM"/>
    <property type="match status" value="1"/>
</dbReference>
<keyword evidence="6" id="KW-0456">Lyase</keyword>
<dbReference type="Proteomes" id="UP001207337">
    <property type="component" value="Unassembled WGS sequence"/>
</dbReference>
<name>A0ABT3PZ78_9BACT</name>
<sequence length="468" mass="54938">MIPESVKKYITPQVSIAPLAVFRFLFGFIMLVSIIRFTLKGWIYELYVEPDYFFTYYGFDWVTPLGETGMYLLFFVMGLAALSVMLGYYYRFGIILFFLCFTYVELIDKTNYLNHYYFVSIISFLLMWVPAHHSFSLDVLRKPSLRKEYVPAWTVNIFKLQLGLVYFFAGAAKLNPDWLVNAMPMRIWLPANADLPIIGPLLEYTSTAYIFSWAGAVYDLTIAFFLLWKPTRIFAYITVIIFHMMTYFLFQIGMFPFIMILCTLIFFSADFHQKIIGAISGLRKLLPFSVPNSEPTPKKSEEFQLSKNSTNVIGGILIIHFILQLLVPLRFALYPGHLFWTEQGYRFSWRVMLMEKAGHITFNVTDPATDRQWQVRNYKYLTPNQEKMMSTQPDMILQFAHYLEDEYQKQGINDIKITAESYVTLNGRRSQPMINSDVDLTNQDRGFTHKDWILPFNENQQNWFRSLQ</sequence>
<evidence type="ECO:0000256" key="1">
    <source>
        <dbReference type="ARBA" id="ARBA00004127"/>
    </source>
</evidence>
<dbReference type="InterPro" id="IPR011020">
    <property type="entry name" value="HTTM-like"/>
</dbReference>
<comment type="subcellular location">
    <subcellularLocation>
        <location evidence="1">Endomembrane system</location>
        <topology evidence="1">Multi-pass membrane protein</topology>
    </subcellularLocation>
</comment>
<evidence type="ECO:0000256" key="5">
    <source>
        <dbReference type="ARBA" id="ARBA00023157"/>
    </source>
</evidence>
<reference evidence="9 10" key="1">
    <citation type="submission" date="2021-11" db="EMBL/GenBank/DDBJ databases">
        <title>Aliifidinibius sp. nov., a new bacterium isolated from saline soil.</title>
        <authorList>
            <person name="Galisteo C."/>
            <person name="De La Haba R."/>
            <person name="Sanchez-Porro C."/>
            <person name="Ventosa A."/>
        </authorList>
    </citation>
    <scope>NUCLEOTIDE SEQUENCE [LARGE SCALE GENOMIC DNA]</scope>
    <source>
        <strain evidence="9 10">KACC 190600</strain>
    </source>
</reference>
<feature type="transmembrane region" description="Helical" evidence="7">
    <location>
        <begin position="20"/>
        <end position="39"/>
    </location>
</feature>
<dbReference type="InterPro" id="IPR053934">
    <property type="entry name" value="HTTM_dom"/>
</dbReference>
<feature type="transmembrane region" description="Helical" evidence="7">
    <location>
        <begin position="312"/>
        <end position="333"/>
    </location>
</feature>
<evidence type="ECO:0000256" key="6">
    <source>
        <dbReference type="ARBA" id="ARBA00023239"/>
    </source>
</evidence>
<dbReference type="RefSeq" id="WP_265789686.1">
    <property type="nucleotide sequence ID" value="NZ_BAABRS010000002.1"/>
</dbReference>
<comment type="caution">
    <text evidence="9">The sequence shown here is derived from an EMBL/GenBank/DDBJ whole genome shotgun (WGS) entry which is preliminary data.</text>
</comment>
<feature type="transmembrane region" description="Helical" evidence="7">
    <location>
        <begin position="88"/>
        <end position="104"/>
    </location>
</feature>
<gene>
    <name evidence="9" type="ORF">LQ318_09620</name>
</gene>
<protein>
    <submittedName>
        <fullName evidence="9">HTTM domain-containing protein</fullName>
    </submittedName>
</protein>
<accession>A0ABT3PZ78</accession>
<dbReference type="PANTHER" id="PTHR12639:SF7">
    <property type="entry name" value="HTTM DOMAIN-CONTAINING PROTEIN"/>
    <property type="match status" value="1"/>
</dbReference>
<keyword evidence="10" id="KW-1185">Reference proteome</keyword>
<organism evidence="9 10">
    <name type="scientific">Fodinibius salicampi</name>
    <dbReference type="NCBI Taxonomy" id="1920655"/>
    <lineage>
        <taxon>Bacteria</taxon>
        <taxon>Pseudomonadati</taxon>
        <taxon>Balneolota</taxon>
        <taxon>Balneolia</taxon>
        <taxon>Balneolales</taxon>
        <taxon>Balneolaceae</taxon>
        <taxon>Fodinibius</taxon>
    </lineage>
</organism>
<evidence type="ECO:0000256" key="4">
    <source>
        <dbReference type="ARBA" id="ARBA00023136"/>
    </source>
</evidence>
<dbReference type="SMART" id="SM00752">
    <property type="entry name" value="HTTM"/>
    <property type="match status" value="1"/>
</dbReference>
<keyword evidence="3 7" id="KW-1133">Transmembrane helix</keyword>
<proteinExistence type="predicted"/>
<evidence type="ECO:0000256" key="3">
    <source>
        <dbReference type="ARBA" id="ARBA00022989"/>
    </source>
</evidence>
<evidence type="ECO:0000313" key="9">
    <source>
        <dbReference type="EMBL" id="MCW9713162.1"/>
    </source>
</evidence>
<keyword evidence="2 7" id="KW-0812">Transmembrane</keyword>
<feature type="transmembrane region" description="Helical" evidence="7">
    <location>
        <begin position="59"/>
        <end position="81"/>
    </location>
</feature>
<evidence type="ECO:0000256" key="2">
    <source>
        <dbReference type="ARBA" id="ARBA00022692"/>
    </source>
</evidence>
<feature type="transmembrane region" description="Helical" evidence="7">
    <location>
        <begin position="208"/>
        <end position="227"/>
    </location>
</feature>
<dbReference type="PANTHER" id="PTHR12639">
    <property type="entry name" value="VITAMIN K-DEPENDENT GAMMA-CARBOXYLASE"/>
    <property type="match status" value="1"/>
</dbReference>
<evidence type="ECO:0000259" key="8">
    <source>
        <dbReference type="SMART" id="SM00752"/>
    </source>
</evidence>
<feature type="domain" description="HTTM-like" evidence="8">
    <location>
        <begin position="11"/>
        <end position="271"/>
    </location>
</feature>
<feature type="transmembrane region" description="Helical" evidence="7">
    <location>
        <begin position="116"/>
        <end position="137"/>
    </location>
</feature>
<dbReference type="EMBL" id="JAJNDC010000002">
    <property type="protein sequence ID" value="MCW9713162.1"/>
    <property type="molecule type" value="Genomic_DNA"/>
</dbReference>
<feature type="transmembrane region" description="Helical" evidence="7">
    <location>
        <begin position="149"/>
        <end position="169"/>
    </location>
</feature>
<dbReference type="InterPro" id="IPR053935">
    <property type="entry name" value="VKGC_lumenal_dom"/>
</dbReference>